<evidence type="ECO:0000256" key="8">
    <source>
        <dbReference type="ARBA" id="ARBA00023081"/>
    </source>
</evidence>
<dbReference type="GO" id="GO:0003723">
    <property type="term" value="F:RNA binding"/>
    <property type="evidence" value="ECO:0007669"/>
    <property type="project" value="UniProtKB-KW"/>
</dbReference>
<reference evidence="14" key="1">
    <citation type="submission" date="2016-02" db="EMBL/GenBank/DDBJ databases">
        <title>A novel strategy of RNA-seq for identifying of RNA plant viruses in Opuntia ficus-indica from Mexico.</title>
        <authorList>
            <person name="Salgado Ortiz H."/>
            <person name="De La Torre R.A."/>
            <person name="Campos Contreras J.E."/>
            <person name="Padilla Noriega L."/>
            <person name="Sanchez-Navarro J.A."/>
            <person name="Pallas V."/>
        </authorList>
    </citation>
    <scope>NUCLEOTIDE SEQUENCE</scope>
    <source>
        <strain evidence="14">Nopal verdura-2</strain>
    </source>
</reference>
<evidence type="ECO:0000256" key="2">
    <source>
        <dbReference type="ARBA" id="ARBA00004621"/>
    </source>
</evidence>
<dbReference type="EMBL" id="KU854932">
    <property type="protein sequence ID" value="ANH10867.1"/>
    <property type="molecule type" value="Genomic_RNA"/>
</dbReference>
<gene>
    <name evidence="12 14" type="primary">MP</name>
</gene>
<feature type="region of interest" description="Disordered" evidence="13">
    <location>
        <begin position="282"/>
        <end position="334"/>
    </location>
</feature>
<evidence type="ECO:0000256" key="4">
    <source>
        <dbReference type="ARBA" id="ARBA00014660"/>
    </source>
</evidence>
<evidence type="ECO:0000313" key="15">
    <source>
        <dbReference type="EMBL" id="ATU47243.1"/>
    </source>
</evidence>
<keyword evidence="10" id="KW-1035">Host cytoplasm</keyword>
<keyword evidence="5 12" id="KW-0813">Transport</keyword>
<evidence type="ECO:0000256" key="12">
    <source>
        <dbReference type="RuleBase" id="RU004373"/>
    </source>
</evidence>
<dbReference type="GO" id="GO:0046740">
    <property type="term" value="P:transport of virus in host, cell to cell"/>
    <property type="evidence" value="ECO:0007669"/>
    <property type="project" value="UniProtKB-KW"/>
</dbReference>
<keyword evidence="8" id="KW-1031">Host cell junction</keyword>
<comment type="subcellular location">
    <subcellularLocation>
        <location evidence="2">Host cell junction</location>
        <location evidence="2">Host plasmodesma</location>
    </subcellularLocation>
    <subcellularLocation>
        <location evidence="1">Host cytoplasm</location>
        <location evidence="1">Host cytoskeleton</location>
    </subcellularLocation>
</comment>
<evidence type="ECO:0000256" key="5">
    <source>
        <dbReference type="ARBA" id="ARBA00022448"/>
    </source>
</evidence>
<dbReference type="InterPro" id="IPR028919">
    <property type="entry name" value="Viral_movement"/>
</dbReference>
<sequence length="334" mass="36920">MSSLCVSDPATLLNPELHLKVPQLKSLVQFWKRPFKTCSISMSDVIKVASSSPLSIAVDFSSAMPSSPRNFKYVYILAVVLTGRWHLSESCPGGATFVLYDRRLCGRAEGIYGSFFSKVSASKFQVRFSVGHSMTVNDLLRNPLHLCFSLESVPCQEGYEPLSVEVSSLQLFTDCILEESLSAKLVKYPALCTDNMSVISNVDDVIFKFNSVLNVDGVPNCVRNVVKCNKVFKGRRNRGKWVGSQNEVVVKDGTNVASHRLITKDALHQRTTERLRLPDQVMGRSPASNTVSERYADSGFSSPAVPHTTSERTVDDGGLRSDQVGSFPYRYVSN</sequence>
<keyword evidence="9" id="KW-1037">Host cytoskeleton</keyword>
<evidence type="ECO:0000256" key="1">
    <source>
        <dbReference type="ARBA" id="ARBA00004133"/>
    </source>
</evidence>
<evidence type="ECO:0000256" key="7">
    <source>
        <dbReference type="ARBA" id="ARBA00023031"/>
    </source>
</evidence>
<evidence type="ECO:0000313" key="14">
    <source>
        <dbReference type="EMBL" id="ANH10867.1"/>
    </source>
</evidence>
<dbReference type="Pfam" id="PF01107">
    <property type="entry name" value="MP"/>
    <property type="match status" value="1"/>
</dbReference>
<name>A0A173G3F9_9VIRU</name>
<evidence type="ECO:0000256" key="6">
    <source>
        <dbReference type="ARBA" id="ARBA00022884"/>
    </source>
</evidence>
<dbReference type="InterPro" id="IPR001022">
    <property type="entry name" value="TMV_movement"/>
</dbReference>
<evidence type="ECO:0000256" key="13">
    <source>
        <dbReference type="SAM" id="MobiDB-lite"/>
    </source>
</evidence>
<evidence type="ECO:0000256" key="10">
    <source>
        <dbReference type="ARBA" id="ARBA00023200"/>
    </source>
</evidence>
<proteinExistence type="inferred from homology"/>
<comment type="function">
    <text evidence="12">Transports viral genome to neighboring plant cells directly through plasmosdesmata, without any budding. The movement protein allows efficient cell to cell propagation, by bypassing the host cell wall barrier. Forms a ribonucleoprotein complex with viral RNA.</text>
</comment>
<accession>A0A173G3F9</accession>
<keyword evidence="7 12" id="KW-0916">Viral movement protein</keyword>
<feature type="compositionally biased region" description="Basic and acidic residues" evidence="13">
    <location>
        <begin position="309"/>
        <end position="319"/>
    </location>
</feature>
<dbReference type="EMBL" id="KY348772">
    <property type="protein sequence ID" value="ATU47243.1"/>
    <property type="molecule type" value="Genomic_RNA"/>
</dbReference>
<protein>
    <recommendedName>
        <fullName evidence="4 12">Movement protein</fullName>
    </recommendedName>
    <alternativeName>
        <fullName evidence="11 12">Cell-to-cell transport protein</fullName>
    </alternativeName>
</protein>
<keyword evidence="6 12" id="KW-0694">RNA-binding</keyword>
<dbReference type="PRINTS" id="PR00964">
    <property type="entry name" value="MOVEMENT"/>
</dbReference>
<evidence type="ECO:0000256" key="9">
    <source>
        <dbReference type="ARBA" id="ARBA00023111"/>
    </source>
</evidence>
<evidence type="ECO:0000256" key="11">
    <source>
        <dbReference type="ARBA" id="ARBA00030527"/>
    </source>
</evidence>
<reference evidence="15" key="2">
    <citation type="submission" date="2016-12" db="EMBL/GenBank/DDBJ databases">
        <title>Identification of viruses by deep sequence from Opuntia plants in Mexico.</title>
        <authorList>
            <person name="Salgado H."/>
            <person name="De La Torre Almaraz R."/>
        </authorList>
    </citation>
    <scope>NUCLEOTIDE SEQUENCE</scope>
    <source>
        <strain evidence="15">Noptunero-Mex</strain>
    </source>
</reference>
<evidence type="ECO:0000256" key="3">
    <source>
        <dbReference type="ARBA" id="ARBA00006984"/>
    </source>
</evidence>
<organism evidence="14">
    <name type="scientific">Rattail cactus necrosis-associated virus</name>
    <dbReference type="NCBI Taxonomy" id="1123754"/>
    <lineage>
        <taxon>Viruses</taxon>
        <taxon>Riboviria</taxon>
        <taxon>Orthornavirae</taxon>
        <taxon>Kitrinoviricota</taxon>
        <taxon>Alsuviricetes</taxon>
        <taxon>Martellivirales</taxon>
        <taxon>Virgaviridae</taxon>
        <taxon>Tobamovirus</taxon>
        <taxon>Tobamovirus muricaudae</taxon>
    </lineage>
</organism>
<dbReference type="GO" id="GO:0044219">
    <property type="term" value="C:host cell plasmodesma"/>
    <property type="evidence" value="ECO:0007669"/>
    <property type="project" value="UniProtKB-SubCell"/>
</dbReference>
<comment type="similarity">
    <text evidence="3 12">Belongs to the tobamovirus movement protein family.</text>
</comment>
<dbReference type="GO" id="GO:0044163">
    <property type="term" value="C:host cytoskeleton"/>
    <property type="evidence" value="ECO:0007669"/>
    <property type="project" value="UniProtKB-SubCell"/>
</dbReference>